<reference evidence="3 4" key="1">
    <citation type="journal article" date="2023" name="Elife">
        <title>Identification of key yeast species and microbe-microbe interactions impacting larval growth of Drosophila in the wild.</title>
        <authorList>
            <person name="Mure A."/>
            <person name="Sugiura Y."/>
            <person name="Maeda R."/>
            <person name="Honda K."/>
            <person name="Sakurai N."/>
            <person name="Takahashi Y."/>
            <person name="Watada M."/>
            <person name="Katoh T."/>
            <person name="Gotoh A."/>
            <person name="Gotoh Y."/>
            <person name="Taniguchi I."/>
            <person name="Nakamura K."/>
            <person name="Hayashi T."/>
            <person name="Katayama T."/>
            <person name="Uemura T."/>
            <person name="Hattori Y."/>
        </authorList>
    </citation>
    <scope>NUCLEOTIDE SEQUENCE [LARGE SCALE GENOMIC DNA]</scope>
    <source>
        <strain evidence="3 4">KH-74</strain>
    </source>
</reference>
<name>A0AAV5RWF4_MAUHU</name>
<dbReference type="GO" id="GO:0003723">
    <property type="term" value="F:RNA binding"/>
    <property type="evidence" value="ECO:0007669"/>
    <property type="project" value="UniProtKB-UniRule"/>
</dbReference>
<gene>
    <name evidence="3" type="ORF">DAKH74_023760</name>
</gene>
<dbReference type="InterPro" id="IPR012677">
    <property type="entry name" value="Nucleotide-bd_a/b_plait_sf"/>
</dbReference>
<feature type="domain" description="RRM" evidence="2">
    <location>
        <begin position="10"/>
        <end position="88"/>
    </location>
</feature>
<proteinExistence type="predicted"/>
<evidence type="ECO:0000313" key="4">
    <source>
        <dbReference type="Proteomes" id="UP001377567"/>
    </source>
</evidence>
<evidence type="ECO:0000256" key="1">
    <source>
        <dbReference type="PROSITE-ProRule" id="PRU00176"/>
    </source>
</evidence>
<keyword evidence="4" id="KW-1185">Reference proteome</keyword>
<organism evidence="3 4">
    <name type="scientific">Maudiozyma humilis</name>
    <name type="common">Sour dough yeast</name>
    <name type="synonym">Kazachstania humilis</name>
    <dbReference type="NCBI Taxonomy" id="51915"/>
    <lineage>
        <taxon>Eukaryota</taxon>
        <taxon>Fungi</taxon>
        <taxon>Dikarya</taxon>
        <taxon>Ascomycota</taxon>
        <taxon>Saccharomycotina</taxon>
        <taxon>Saccharomycetes</taxon>
        <taxon>Saccharomycetales</taxon>
        <taxon>Saccharomycetaceae</taxon>
        <taxon>Maudiozyma</taxon>
    </lineage>
</organism>
<dbReference type="Gene3D" id="3.30.70.330">
    <property type="match status" value="1"/>
</dbReference>
<protein>
    <submittedName>
        <fullName evidence="3">U2 snRNP complex subunit</fullName>
    </submittedName>
</protein>
<evidence type="ECO:0000313" key="3">
    <source>
        <dbReference type="EMBL" id="GMM55760.1"/>
    </source>
</evidence>
<dbReference type="EMBL" id="BTGD01000006">
    <property type="protein sequence ID" value="GMM55760.1"/>
    <property type="molecule type" value="Genomic_DNA"/>
</dbReference>
<dbReference type="PROSITE" id="PS50102">
    <property type="entry name" value="RRM"/>
    <property type="match status" value="1"/>
</dbReference>
<dbReference type="SUPFAM" id="SSF54928">
    <property type="entry name" value="RNA-binding domain, RBD"/>
    <property type="match status" value="1"/>
</dbReference>
<dbReference type="InterPro" id="IPR035979">
    <property type="entry name" value="RBD_domain_sf"/>
</dbReference>
<dbReference type="Proteomes" id="UP001377567">
    <property type="component" value="Unassembled WGS sequence"/>
</dbReference>
<dbReference type="AlphaFoldDB" id="A0AAV5RWF4"/>
<dbReference type="InterPro" id="IPR000504">
    <property type="entry name" value="RRM_dom"/>
</dbReference>
<dbReference type="SMART" id="SM00360">
    <property type="entry name" value="RRM"/>
    <property type="match status" value="1"/>
</dbReference>
<accession>A0AAV5RWF4</accession>
<sequence>MSSITSSPSASLYIRNLSTRAGAQRTRANLYLLFATYGEVLSVAINFRRQRGQAFVTMRSDDEANLARIALQGQPFMGSELDVQFAHEPTKSL</sequence>
<evidence type="ECO:0000259" key="2">
    <source>
        <dbReference type="PROSITE" id="PS50102"/>
    </source>
</evidence>
<keyword evidence="1" id="KW-0694">RNA-binding</keyword>
<comment type="caution">
    <text evidence="3">The sequence shown here is derived from an EMBL/GenBank/DDBJ whole genome shotgun (WGS) entry which is preliminary data.</text>
</comment>
<dbReference type="Pfam" id="PF00076">
    <property type="entry name" value="RRM_1"/>
    <property type="match status" value="1"/>
</dbReference>